<feature type="transmembrane region" description="Helical" evidence="1">
    <location>
        <begin position="16"/>
        <end position="37"/>
    </location>
</feature>
<evidence type="ECO:0000256" key="1">
    <source>
        <dbReference type="SAM" id="Phobius"/>
    </source>
</evidence>
<sequence length="149" mass="16301">MDSFIKLIKAIKPNQFYLIGSTLVAGGLAGSSSPFWYPLVEDVIRSTLNLASKSDVYSASPTTVWLSIFTMVLGVAVIVVNRYFEYQEQVLSAKADNVVRLRPEPKPRAFEADTGGEIVINGGKIKNYEAVAKASTQGVIKINETDVER</sequence>
<proteinExistence type="predicted"/>
<keyword evidence="1" id="KW-0812">Transmembrane</keyword>
<dbReference type="RefSeq" id="WP_136994632.1">
    <property type="nucleotide sequence ID" value="NZ_SYVO01000076.1"/>
</dbReference>
<protein>
    <submittedName>
        <fullName evidence="2">Uncharacterized protein</fullName>
    </submittedName>
</protein>
<gene>
    <name evidence="2" type="ORF">FCV91_19145</name>
</gene>
<organism evidence="2 3">
    <name type="scientific">Vibrio lentus</name>
    <dbReference type="NCBI Taxonomy" id="136468"/>
    <lineage>
        <taxon>Bacteria</taxon>
        <taxon>Pseudomonadati</taxon>
        <taxon>Pseudomonadota</taxon>
        <taxon>Gammaproteobacteria</taxon>
        <taxon>Vibrionales</taxon>
        <taxon>Vibrionaceae</taxon>
        <taxon>Vibrio</taxon>
    </lineage>
</organism>
<dbReference type="Proteomes" id="UP000305840">
    <property type="component" value="Unassembled WGS sequence"/>
</dbReference>
<feature type="transmembrane region" description="Helical" evidence="1">
    <location>
        <begin position="64"/>
        <end position="84"/>
    </location>
</feature>
<accession>A0A4U2ETF2</accession>
<keyword evidence="1" id="KW-0472">Membrane</keyword>
<dbReference type="EMBL" id="SYVO01000076">
    <property type="protein sequence ID" value="TKG04932.1"/>
    <property type="molecule type" value="Genomic_DNA"/>
</dbReference>
<evidence type="ECO:0000313" key="3">
    <source>
        <dbReference type="Proteomes" id="UP000305840"/>
    </source>
</evidence>
<comment type="caution">
    <text evidence="2">The sequence shown here is derived from an EMBL/GenBank/DDBJ whole genome shotgun (WGS) entry which is preliminary data.</text>
</comment>
<keyword evidence="1" id="KW-1133">Transmembrane helix</keyword>
<reference evidence="2 3" key="1">
    <citation type="submission" date="2019-04" db="EMBL/GenBank/DDBJ databases">
        <title>A reverse ecology approach based on a biological definition of microbial populations.</title>
        <authorList>
            <person name="Arevalo P."/>
            <person name="Vaninsberghe D."/>
            <person name="Elsherbini J."/>
            <person name="Gore J."/>
            <person name="Polz M."/>
        </authorList>
    </citation>
    <scope>NUCLEOTIDE SEQUENCE [LARGE SCALE GENOMIC DNA]</scope>
    <source>
        <strain evidence="2 3">10N.222.48.A1</strain>
    </source>
</reference>
<evidence type="ECO:0000313" key="2">
    <source>
        <dbReference type="EMBL" id="TKG04932.1"/>
    </source>
</evidence>
<dbReference type="AlphaFoldDB" id="A0A4U2ETF2"/>
<name>A0A4U2ETF2_9VIBR</name>